<sequence length="247" mass="27374">MMIVMSFRYIDIIKGLINKIESTQIKVMEEVAQLCAKTIKSGNIIYFFGTGHSHMICEEPFYRAGGLVPIYPILEPSLMLHDGAYKSTLVERVEGLSKILLEQSGAAKDDIIFVISNSGRNNATVEMALEAKNKGLKVVAITSLFHSKSVASRHTSRKKLYEVADYVIDNCGIVGDAAVVHENFEQKTGPTSTVADVLIINSIISRAVEIMLDRGLKPPVFMSSNTDEGDEFNKKVLEKYKSRIKLL</sequence>
<dbReference type="Pfam" id="PF13580">
    <property type="entry name" value="SIS_2"/>
    <property type="match status" value="1"/>
</dbReference>
<dbReference type="InterPro" id="IPR046348">
    <property type="entry name" value="SIS_dom_sf"/>
</dbReference>
<dbReference type="NCBIfam" id="NF002805">
    <property type="entry name" value="PRK02947.1"/>
    <property type="match status" value="1"/>
</dbReference>
<dbReference type="GO" id="GO:1901135">
    <property type="term" value="P:carbohydrate derivative metabolic process"/>
    <property type="evidence" value="ECO:0007669"/>
    <property type="project" value="InterPro"/>
</dbReference>
<gene>
    <name evidence="2" type="ORF">CE561_12720</name>
</gene>
<dbReference type="PANTHER" id="PTHR30390">
    <property type="entry name" value="SEDOHEPTULOSE 7-PHOSPHATE ISOMERASE / DNAA INITIATOR-ASSOCIATING FACTOR FOR REPLICATION INITIATION"/>
    <property type="match status" value="1"/>
</dbReference>
<dbReference type="SUPFAM" id="SSF53697">
    <property type="entry name" value="SIS domain"/>
    <property type="match status" value="1"/>
</dbReference>
<dbReference type="EMBL" id="NKHD01000056">
    <property type="protein sequence ID" value="OXT05317.1"/>
    <property type="molecule type" value="Genomic_DNA"/>
</dbReference>
<dbReference type="PANTHER" id="PTHR30390:SF7">
    <property type="entry name" value="PHOSPHOHEPTOSE ISOMERASE"/>
    <property type="match status" value="1"/>
</dbReference>
<comment type="caution">
    <text evidence="2">The sequence shown here is derived from an EMBL/GenBank/DDBJ whole genome shotgun (WGS) entry which is preliminary data.</text>
</comment>
<evidence type="ECO:0000313" key="3">
    <source>
        <dbReference type="Proteomes" id="UP000215301"/>
    </source>
</evidence>
<dbReference type="AlphaFoldDB" id="A0A231VAW4"/>
<proteinExistence type="predicted"/>
<dbReference type="InterPro" id="IPR035472">
    <property type="entry name" value="RpiR-like_SIS"/>
</dbReference>
<dbReference type="InterPro" id="IPR001347">
    <property type="entry name" value="SIS_dom"/>
</dbReference>
<accession>A0A231VAW4</accession>
<feature type="domain" description="SIS" evidence="1">
    <location>
        <begin position="35"/>
        <end position="213"/>
    </location>
</feature>
<name>A0A231VAW4_THETR</name>
<dbReference type="Gene3D" id="3.40.50.10490">
    <property type="entry name" value="Glucose-6-phosphate isomerase like protein, domain 1"/>
    <property type="match status" value="1"/>
</dbReference>
<dbReference type="Proteomes" id="UP000215301">
    <property type="component" value="Unassembled WGS sequence"/>
</dbReference>
<protein>
    <recommendedName>
        <fullName evidence="1">SIS domain-containing protein</fullName>
    </recommendedName>
</protein>
<evidence type="ECO:0000313" key="2">
    <source>
        <dbReference type="EMBL" id="OXT05317.1"/>
    </source>
</evidence>
<dbReference type="GO" id="GO:0097367">
    <property type="term" value="F:carbohydrate derivative binding"/>
    <property type="evidence" value="ECO:0007669"/>
    <property type="project" value="InterPro"/>
</dbReference>
<dbReference type="PROSITE" id="PS51464">
    <property type="entry name" value="SIS"/>
    <property type="match status" value="1"/>
</dbReference>
<reference evidence="2 3" key="1">
    <citation type="submission" date="2017-06" db="EMBL/GenBank/DDBJ databases">
        <title>Isolation and characterization of a thermophilic and butanogenic Thermoanaerobacterium thermosaccharolyticum M5 capable of efficient degradation of hemicellulose.</title>
        <authorList>
            <person name="Xin F."/>
            <person name="Jiang Y."/>
        </authorList>
    </citation>
    <scope>NUCLEOTIDE SEQUENCE [LARGE SCALE GENOMIC DNA]</scope>
    <source>
        <strain evidence="2 3">M5</strain>
    </source>
</reference>
<evidence type="ECO:0000259" key="1">
    <source>
        <dbReference type="PROSITE" id="PS51464"/>
    </source>
</evidence>
<organism evidence="2 3">
    <name type="scientific">Thermoanaerobacterium thermosaccharolyticum</name>
    <name type="common">Clostridium thermosaccharolyticum</name>
    <dbReference type="NCBI Taxonomy" id="1517"/>
    <lineage>
        <taxon>Bacteria</taxon>
        <taxon>Bacillati</taxon>
        <taxon>Bacillota</taxon>
        <taxon>Clostridia</taxon>
        <taxon>Thermoanaerobacterales</taxon>
        <taxon>Thermoanaerobacteraceae</taxon>
        <taxon>Thermoanaerobacterium</taxon>
    </lineage>
</organism>
<dbReference type="CDD" id="cd05013">
    <property type="entry name" value="SIS_RpiR"/>
    <property type="match status" value="1"/>
</dbReference>
<dbReference type="InterPro" id="IPR050099">
    <property type="entry name" value="SIS_GmhA/DiaA_subfam"/>
</dbReference>